<accession>A0A5B2V9P8</accession>
<keyword evidence="1" id="KW-1133">Transmembrane helix</keyword>
<protein>
    <submittedName>
        <fullName evidence="2">Uncharacterized protein</fullName>
    </submittedName>
</protein>
<gene>
    <name evidence="2" type="ORF">F0L46_21740</name>
</gene>
<evidence type="ECO:0000313" key="3">
    <source>
        <dbReference type="Proteomes" id="UP000323142"/>
    </source>
</evidence>
<keyword evidence="1" id="KW-0472">Membrane</keyword>
<keyword evidence="1" id="KW-0812">Transmembrane</keyword>
<feature type="transmembrane region" description="Helical" evidence="1">
    <location>
        <begin position="24"/>
        <end position="44"/>
    </location>
</feature>
<name>A0A5B2V9P8_9HYPH</name>
<evidence type="ECO:0000313" key="2">
    <source>
        <dbReference type="EMBL" id="KAA2234967.1"/>
    </source>
</evidence>
<organism evidence="2 3">
    <name type="scientific">Salinarimonas soli</name>
    <dbReference type="NCBI Taxonomy" id="1638099"/>
    <lineage>
        <taxon>Bacteria</taxon>
        <taxon>Pseudomonadati</taxon>
        <taxon>Pseudomonadota</taxon>
        <taxon>Alphaproteobacteria</taxon>
        <taxon>Hyphomicrobiales</taxon>
        <taxon>Salinarimonadaceae</taxon>
        <taxon>Salinarimonas</taxon>
    </lineage>
</organism>
<dbReference type="RefSeq" id="WP_149821523.1">
    <property type="nucleotide sequence ID" value="NZ_VUOA01000040.1"/>
</dbReference>
<keyword evidence="3" id="KW-1185">Reference proteome</keyword>
<sequence length="64" mass="6485">MPPGTVDGSAERDEEAPEGGARRVVLVAGLATTALLVAAGGLLWSRLGAAVFSDYVLSGLAWCL</sequence>
<dbReference type="EMBL" id="VUOA01000040">
    <property type="protein sequence ID" value="KAA2234967.1"/>
    <property type="molecule type" value="Genomic_DNA"/>
</dbReference>
<evidence type="ECO:0000256" key="1">
    <source>
        <dbReference type="SAM" id="Phobius"/>
    </source>
</evidence>
<proteinExistence type="predicted"/>
<reference evidence="2 3" key="2">
    <citation type="submission" date="2019-09" db="EMBL/GenBank/DDBJ databases">
        <authorList>
            <person name="Jin C."/>
        </authorList>
    </citation>
    <scope>NUCLEOTIDE SEQUENCE [LARGE SCALE GENOMIC DNA]</scope>
    <source>
        <strain evidence="2 3">BN140002</strain>
    </source>
</reference>
<dbReference type="AlphaFoldDB" id="A0A5B2V9P8"/>
<dbReference type="Proteomes" id="UP000323142">
    <property type="component" value="Unassembled WGS sequence"/>
</dbReference>
<comment type="caution">
    <text evidence="2">The sequence shown here is derived from an EMBL/GenBank/DDBJ whole genome shotgun (WGS) entry which is preliminary data.</text>
</comment>
<reference evidence="2 3" key="1">
    <citation type="submission" date="2019-09" db="EMBL/GenBank/DDBJ databases">
        <title>Salinarimonas rosea gen. nov., sp. nov., a new member of the a-2 subgroup of the Proteobacteria.</title>
        <authorList>
            <person name="Liu J."/>
        </authorList>
    </citation>
    <scope>NUCLEOTIDE SEQUENCE [LARGE SCALE GENOMIC DNA]</scope>
    <source>
        <strain evidence="2 3">BN140002</strain>
    </source>
</reference>